<proteinExistence type="predicted"/>
<dbReference type="PROSITE" id="PS51257">
    <property type="entry name" value="PROKAR_LIPOPROTEIN"/>
    <property type="match status" value="1"/>
</dbReference>
<dbReference type="EMBL" id="BMSV01000002">
    <property type="protein sequence ID" value="GGP96177.1"/>
    <property type="molecule type" value="Genomic_DNA"/>
</dbReference>
<reference evidence="2" key="2">
    <citation type="submission" date="2020-09" db="EMBL/GenBank/DDBJ databases">
        <authorList>
            <person name="Sun Q."/>
            <person name="Ohkuma M."/>
        </authorList>
    </citation>
    <scope>NUCLEOTIDE SEQUENCE</scope>
    <source>
        <strain evidence="2">JCM 4335</strain>
    </source>
</reference>
<evidence type="ECO:0000313" key="2">
    <source>
        <dbReference type="EMBL" id="GGP96177.1"/>
    </source>
</evidence>
<gene>
    <name evidence="2" type="ORF">GCM10010249_12900</name>
</gene>
<dbReference type="AlphaFoldDB" id="A0A918AZJ8"/>
<evidence type="ECO:0000256" key="1">
    <source>
        <dbReference type="SAM" id="MobiDB-lite"/>
    </source>
</evidence>
<name>A0A918AZJ8_9ACTN</name>
<protein>
    <submittedName>
        <fullName evidence="2">Uncharacterized protein</fullName>
    </submittedName>
</protein>
<comment type="caution">
    <text evidence="2">The sequence shown here is derived from an EMBL/GenBank/DDBJ whole genome shotgun (WGS) entry which is preliminary data.</text>
</comment>
<reference evidence="2" key="1">
    <citation type="journal article" date="2014" name="Int. J. Syst. Evol. Microbiol.">
        <title>Complete genome sequence of Corynebacterium casei LMG S-19264T (=DSM 44701T), isolated from a smear-ripened cheese.</title>
        <authorList>
            <consortium name="US DOE Joint Genome Institute (JGI-PGF)"/>
            <person name="Walter F."/>
            <person name="Albersmeier A."/>
            <person name="Kalinowski J."/>
            <person name="Ruckert C."/>
        </authorList>
    </citation>
    <scope>NUCLEOTIDE SEQUENCE</scope>
    <source>
        <strain evidence="2">JCM 4335</strain>
    </source>
</reference>
<organism evidence="2 3">
    <name type="scientific">Streptomyces roseolilacinus</name>
    <dbReference type="NCBI Taxonomy" id="66904"/>
    <lineage>
        <taxon>Bacteria</taxon>
        <taxon>Bacillati</taxon>
        <taxon>Actinomycetota</taxon>
        <taxon>Actinomycetes</taxon>
        <taxon>Kitasatosporales</taxon>
        <taxon>Streptomycetaceae</taxon>
        <taxon>Streptomyces</taxon>
    </lineage>
</organism>
<sequence length="61" mass="6412">MERGSGDARNLQDFAHGPITYAALSGGQGCLRLSGFGGHVGEDTPHAGQDLRRRGHPAAFH</sequence>
<evidence type="ECO:0000313" key="3">
    <source>
        <dbReference type="Proteomes" id="UP000654123"/>
    </source>
</evidence>
<accession>A0A918AZJ8</accession>
<dbReference type="Proteomes" id="UP000654123">
    <property type="component" value="Unassembled WGS sequence"/>
</dbReference>
<feature type="compositionally biased region" description="Basic and acidic residues" evidence="1">
    <location>
        <begin position="41"/>
        <end position="52"/>
    </location>
</feature>
<feature type="region of interest" description="Disordered" evidence="1">
    <location>
        <begin position="41"/>
        <end position="61"/>
    </location>
</feature>
<keyword evidence="3" id="KW-1185">Reference proteome</keyword>
<dbReference type="RefSeq" id="WP_189530673.1">
    <property type="nucleotide sequence ID" value="NZ_BMSV01000002.1"/>
</dbReference>